<gene>
    <name evidence="2" type="ORF">ACG04R_18930</name>
</gene>
<keyword evidence="1" id="KW-1133">Transmembrane helix</keyword>
<keyword evidence="1" id="KW-0812">Transmembrane</keyword>
<feature type="transmembrane region" description="Helical" evidence="1">
    <location>
        <begin position="20"/>
        <end position="42"/>
    </location>
</feature>
<dbReference type="RefSeq" id="WP_394414321.1">
    <property type="nucleotide sequence ID" value="NZ_JBIGIC010000010.1"/>
</dbReference>
<dbReference type="PROSITE" id="PS00409">
    <property type="entry name" value="PROKAR_NTER_METHYL"/>
    <property type="match status" value="1"/>
</dbReference>
<dbReference type="Gene3D" id="3.30.700.10">
    <property type="entry name" value="Glycoprotein, Type 4 Pilin"/>
    <property type="match status" value="1"/>
</dbReference>
<dbReference type="Proteomes" id="UP001606134">
    <property type="component" value="Unassembled WGS sequence"/>
</dbReference>
<dbReference type="Pfam" id="PF07963">
    <property type="entry name" value="N_methyl"/>
    <property type="match status" value="1"/>
</dbReference>
<keyword evidence="3" id="KW-1185">Reference proteome</keyword>
<organism evidence="2 3">
    <name type="scientific">Pelomonas candidula</name>
    <dbReference type="NCBI Taxonomy" id="3299025"/>
    <lineage>
        <taxon>Bacteria</taxon>
        <taxon>Pseudomonadati</taxon>
        <taxon>Pseudomonadota</taxon>
        <taxon>Betaproteobacteria</taxon>
        <taxon>Burkholderiales</taxon>
        <taxon>Sphaerotilaceae</taxon>
        <taxon>Roseateles</taxon>
    </lineage>
</organism>
<evidence type="ECO:0000256" key="1">
    <source>
        <dbReference type="SAM" id="Phobius"/>
    </source>
</evidence>
<reference evidence="2 3" key="1">
    <citation type="submission" date="2024-08" db="EMBL/GenBank/DDBJ databases">
        <authorList>
            <person name="Lu H."/>
        </authorList>
    </citation>
    <scope>NUCLEOTIDE SEQUENCE [LARGE SCALE GENOMIC DNA]</scope>
    <source>
        <strain evidence="2 3">BYS78W</strain>
    </source>
</reference>
<dbReference type="NCBIfam" id="TIGR02532">
    <property type="entry name" value="IV_pilin_GFxxxE"/>
    <property type="match status" value="1"/>
</dbReference>
<proteinExistence type="predicted"/>
<dbReference type="InterPro" id="IPR045584">
    <property type="entry name" value="Pilin-like"/>
</dbReference>
<dbReference type="EMBL" id="JBIGIC010000010">
    <property type="protein sequence ID" value="MFG6488767.1"/>
    <property type="molecule type" value="Genomic_DNA"/>
</dbReference>
<name>A0ABW7HH04_9BURK</name>
<accession>A0ABW7HH04</accession>
<sequence length="165" mass="18106">MKLSWRWYCDSGARHEGGYTLVELLAVLAILSVLALGVAPLAELTVQRRKEDALREALWQIRSAIDAYKRAADQGLIPRAPGTSGYPPNLLALVDGVPGAGGQRQYFLRRLPRDPFAPVGVEALASWRLRSYDSPPNAPHPGADVYDVHSMSDGRAMDGDLLKNW</sequence>
<comment type="caution">
    <text evidence="2">The sequence shown here is derived from an EMBL/GenBank/DDBJ whole genome shotgun (WGS) entry which is preliminary data.</text>
</comment>
<dbReference type="InterPro" id="IPR012902">
    <property type="entry name" value="N_methyl_site"/>
</dbReference>
<evidence type="ECO:0000313" key="2">
    <source>
        <dbReference type="EMBL" id="MFG6488767.1"/>
    </source>
</evidence>
<evidence type="ECO:0000313" key="3">
    <source>
        <dbReference type="Proteomes" id="UP001606134"/>
    </source>
</evidence>
<dbReference type="SUPFAM" id="SSF54523">
    <property type="entry name" value="Pili subunits"/>
    <property type="match status" value="1"/>
</dbReference>
<keyword evidence="1" id="KW-0472">Membrane</keyword>
<protein>
    <submittedName>
        <fullName evidence="2">Type II secretion system protein</fullName>
    </submittedName>
</protein>